<evidence type="ECO:0000313" key="3">
    <source>
        <dbReference type="EMBL" id="SFR92278.1"/>
    </source>
</evidence>
<feature type="region of interest" description="Disordered" evidence="1">
    <location>
        <begin position="150"/>
        <end position="192"/>
    </location>
</feature>
<feature type="domain" description="Methyltransferase" evidence="2">
    <location>
        <begin position="48"/>
        <end position="140"/>
    </location>
</feature>
<evidence type="ECO:0000313" key="4">
    <source>
        <dbReference type="Proteomes" id="UP000199062"/>
    </source>
</evidence>
<dbReference type="RefSeq" id="WP_089814509.1">
    <property type="nucleotide sequence ID" value="NZ_FOZK01000001.1"/>
</dbReference>
<sequence>MDANNVRQQWADRSGEYSPAYYAYYGPDETSELIRASLARELDREASILELGCSSGRHLAHLHEDGFDSLAGVDINDEAFDVMADAYPDLAEAGTFHVDSIENVVAEFDDDRFDAVYSAQTLQHIHPDDEWVFDELARITDEVFVTAEIEEPAEDAEPADDTDPGTVADSPTDPDSVADADSATDDGHGDADVNYVHDELPLYYRDWERVFTERGFEQVDVGETRRDTVRTFRATTA</sequence>
<dbReference type="InterPro" id="IPR029063">
    <property type="entry name" value="SAM-dependent_MTases_sf"/>
</dbReference>
<dbReference type="SUPFAM" id="SSF53335">
    <property type="entry name" value="S-adenosyl-L-methionine-dependent methyltransferases"/>
    <property type="match status" value="1"/>
</dbReference>
<dbReference type="InterPro" id="IPR041698">
    <property type="entry name" value="Methyltransf_25"/>
</dbReference>
<accession>A0A1I6KMM5</accession>
<gene>
    <name evidence="3" type="ORF">SAMN05216559_1039</name>
</gene>
<dbReference type="EMBL" id="FOZK01000001">
    <property type="protein sequence ID" value="SFR92278.1"/>
    <property type="molecule type" value="Genomic_DNA"/>
</dbReference>
<protein>
    <submittedName>
        <fullName evidence="3">Methyltransferase domain-containing protein</fullName>
    </submittedName>
</protein>
<reference evidence="3 4" key="1">
    <citation type="submission" date="2016-10" db="EMBL/GenBank/DDBJ databases">
        <authorList>
            <person name="de Groot N.N."/>
        </authorList>
    </citation>
    <scope>NUCLEOTIDE SEQUENCE [LARGE SCALE GENOMIC DNA]</scope>
    <source>
        <strain evidence="3 4">CGMCC 1.10457</strain>
    </source>
</reference>
<proteinExistence type="predicted"/>
<dbReference type="OrthoDB" id="6243at2157"/>
<dbReference type="Pfam" id="PF13649">
    <property type="entry name" value="Methyltransf_25"/>
    <property type="match status" value="1"/>
</dbReference>
<organism evidence="3 4">
    <name type="scientific">Halomicrobium zhouii</name>
    <dbReference type="NCBI Taxonomy" id="767519"/>
    <lineage>
        <taxon>Archaea</taxon>
        <taxon>Methanobacteriati</taxon>
        <taxon>Methanobacteriota</taxon>
        <taxon>Stenosarchaea group</taxon>
        <taxon>Halobacteria</taxon>
        <taxon>Halobacteriales</taxon>
        <taxon>Haloarculaceae</taxon>
        <taxon>Halomicrobium</taxon>
    </lineage>
</organism>
<evidence type="ECO:0000259" key="2">
    <source>
        <dbReference type="Pfam" id="PF13649"/>
    </source>
</evidence>
<dbReference type="AlphaFoldDB" id="A0A1I6KMM5"/>
<dbReference type="Gene3D" id="3.40.50.150">
    <property type="entry name" value="Vaccinia Virus protein VP39"/>
    <property type="match status" value="1"/>
</dbReference>
<keyword evidence="3" id="KW-0489">Methyltransferase</keyword>
<dbReference type="CDD" id="cd02440">
    <property type="entry name" value="AdoMet_MTases"/>
    <property type="match status" value="1"/>
</dbReference>
<dbReference type="Proteomes" id="UP000199062">
    <property type="component" value="Unassembled WGS sequence"/>
</dbReference>
<feature type="compositionally biased region" description="Acidic residues" evidence="1">
    <location>
        <begin position="150"/>
        <end position="163"/>
    </location>
</feature>
<dbReference type="GO" id="GO:0008168">
    <property type="term" value="F:methyltransferase activity"/>
    <property type="evidence" value="ECO:0007669"/>
    <property type="project" value="UniProtKB-KW"/>
</dbReference>
<dbReference type="GO" id="GO:0032259">
    <property type="term" value="P:methylation"/>
    <property type="evidence" value="ECO:0007669"/>
    <property type="project" value="UniProtKB-KW"/>
</dbReference>
<keyword evidence="4" id="KW-1185">Reference proteome</keyword>
<evidence type="ECO:0000256" key="1">
    <source>
        <dbReference type="SAM" id="MobiDB-lite"/>
    </source>
</evidence>
<name>A0A1I6KMM5_9EURY</name>
<dbReference type="STRING" id="767519.SAMN05216559_1039"/>
<keyword evidence="3" id="KW-0808">Transferase</keyword>